<evidence type="ECO:0000313" key="3">
    <source>
        <dbReference type="Proteomes" id="UP000823749"/>
    </source>
</evidence>
<name>A0AAV6JE67_9ERIC</name>
<dbReference type="AlphaFoldDB" id="A0AAV6JE67"/>
<evidence type="ECO:0000256" key="1">
    <source>
        <dbReference type="SAM" id="MobiDB-lite"/>
    </source>
</evidence>
<keyword evidence="3" id="KW-1185">Reference proteome</keyword>
<sequence>MKAASVTDYLPLQTLLTIEEEDIELIAASLLKRASLFKDEDTEEIEEEDEDTDPHRVERSELVEGDHIYKWSTSTAYAHHGR</sequence>
<proteinExistence type="predicted"/>
<protein>
    <submittedName>
        <fullName evidence="2">Uncharacterized protein</fullName>
    </submittedName>
</protein>
<reference evidence="2" key="1">
    <citation type="submission" date="2020-08" db="EMBL/GenBank/DDBJ databases">
        <title>Plant Genome Project.</title>
        <authorList>
            <person name="Zhang R.-G."/>
        </authorList>
    </citation>
    <scope>NUCLEOTIDE SEQUENCE</scope>
    <source>
        <strain evidence="2">WSP0</strain>
        <tissue evidence="2">Leaf</tissue>
    </source>
</reference>
<organism evidence="2 3">
    <name type="scientific">Rhododendron griersonianum</name>
    <dbReference type="NCBI Taxonomy" id="479676"/>
    <lineage>
        <taxon>Eukaryota</taxon>
        <taxon>Viridiplantae</taxon>
        <taxon>Streptophyta</taxon>
        <taxon>Embryophyta</taxon>
        <taxon>Tracheophyta</taxon>
        <taxon>Spermatophyta</taxon>
        <taxon>Magnoliopsida</taxon>
        <taxon>eudicotyledons</taxon>
        <taxon>Gunneridae</taxon>
        <taxon>Pentapetalae</taxon>
        <taxon>asterids</taxon>
        <taxon>Ericales</taxon>
        <taxon>Ericaceae</taxon>
        <taxon>Ericoideae</taxon>
        <taxon>Rhodoreae</taxon>
        <taxon>Rhododendron</taxon>
    </lineage>
</organism>
<accession>A0AAV6JE67</accession>
<dbReference type="EMBL" id="JACTNZ010000007">
    <property type="protein sequence ID" value="KAG5539451.1"/>
    <property type="molecule type" value="Genomic_DNA"/>
</dbReference>
<gene>
    <name evidence="2" type="ORF">RHGRI_019853</name>
</gene>
<evidence type="ECO:0000313" key="2">
    <source>
        <dbReference type="EMBL" id="KAG5539451.1"/>
    </source>
</evidence>
<comment type="caution">
    <text evidence="2">The sequence shown here is derived from an EMBL/GenBank/DDBJ whole genome shotgun (WGS) entry which is preliminary data.</text>
</comment>
<dbReference type="Proteomes" id="UP000823749">
    <property type="component" value="Chromosome 7"/>
</dbReference>
<feature type="region of interest" description="Disordered" evidence="1">
    <location>
        <begin position="40"/>
        <end position="59"/>
    </location>
</feature>
<feature type="compositionally biased region" description="Acidic residues" evidence="1">
    <location>
        <begin position="40"/>
        <end position="52"/>
    </location>
</feature>